<protein>
    <submittedName>
        <fullName evidence="2">Uncharacterized protein</fullName>
    </submittedName>
</protein>
<proteinExistence type="predicted"/>
<gene>
    <name evidence="2" type="ORF">PPROV_000943200</name>
</gene>
<feature type="region of interest" description="Disordered" evidence="1">
    <location>
        <begin position="582"/>
        <end position="601"/>
    </location>
</feature>
<feature type="compositionally biased region" description="Gly residues" evidence="1">
    <location>
        <begin position="881"/>
        <end position="894"/>
    </location>
</feature>
<dbReference type="InterPro" id="IPR010736">
    <property type="entry name" value="SHIPPO-rpt"/>
</dbReference>
<dbReference type="PANTHER" id="PTHR21580">
    <property type="entry name" value="SHIPPO-1-RELATED"/>
    <property type="match status" value="1"/>
</dbReference>
<feature type="region of interest" description="Disordered" evidence="1">
    <location>
        <begin position="350"/>
        <end position="431"/>
    </location>
</feature>
<feature type="region of interest" description="Disordered" evidence="1">
    <location>
        <begin position="613"/>
        <end position="801"/>
    </location>
</feature>
<feature type="region of interest" description="Disordered" evidence="1">
    <location>
        <begin position="306"/>
        <end position="334"/>
    </location>
</feature>
<name>A0A830HZ51_9CHLO</name>
<feature type="compositionally biased region" description="Low complexity" evidence="1">
    <location>
        <begin position="895"/>
        <end position="908"/>
    </location>
</feature>
<evidence type="ECO:0000313" key="2">
    <source>
        <dbReference type="EMBL" id="GHP10701.1"/>
    </source>
</evidence>
<evidence type="ECO:0000256" key="1">
    <source>
        <dbReference type="SAM" id="MobiDB-lite"/>
    </source>
</evidence>
<feature type="compositionally biased region" description="Gly residues" evidence="1">
    <location>
        <begin position="591"/>
        <end position="601"/>
    </location>
</feature>
<feature type="compositionally biased region" description="Low complexity" evidence="1">
    <location>
        <begin position="312"/>
        <end position="329"/>
    </location>
</feature>
<keyword evidence="3" id="KW-1185">Reference proteome</keyword>
<sequence length="993" mass="102006">MLRPLGAKHLACTAETWVYGPAPHAGPEHTFGGLNIQRQPTQSLGTSADVPGPGQYPVHPPRRGPAFTVGGAHREHGSMTQNTDGPGPGAHSTGPAPHAGPEHTFGGLNILRQPTQSLGTSVDVPGPGQYPVHPPRRGPAFTVGGAHREQGSAFLLDNSTTPGPGAHALGAAPHGGPEHTFGGLNIQRQPTQSLGTSVDVPGPGQYPVHPPRRGPAFTVGGAHREHGSAFVDNSTTPGPGAHALGAAPHGGPEHTFGGLNIQRQPTQSLGTSVDVPGPGQYPVHPPRRGPAFTVGGAHREHGSAFVDNSTTPGPGAHPLGAAPHGGPEHTFGGLNIQRQPAFTFGRRVRRHDENKSEAPPPGAYEVAESKKGPAFSMGGRPAEKAKSADADAEPGPGEYYQPDPASRGPAFSMPGRAPSQKPVDLGPGPGAYYGKDVPTGPAYSIAGRFEEKPMAKDGLGPGAYHDPDHTSLGGPAYTIPGRPHEKPEAVQTPGPADYHHVEPSGPAFTMPGRPPKPEQLDDRGYYDLPLEKGLAFTMYPRIGKLITPGDGDGPALGQDSPHPMTYKLPDLPAGPRFTMASAGRKDVDGGKVPGPGEYDGGWVGRWAPEYTMSGKAAHSKSETTPGPGEYVEPPQPRRGPIFLYEERGSKIPDGPGPGDYEMPTKRDKAYTIGVKGTTRPPKPGPGPGQYHQPDAPHGPAASFTFAPRAPDEKPDEKPGPGAYDATNKGPQGNHYTFGRRAAVASRGEPLTPGPGGYAPPEADPGPAFTFAGRPMTKAQMDTPAPGDYHPETPAAPASRGVETVTEKLSGFHFTFAARRREQLAAQTPAPGDYEFVAPRSAPAPSPTPRGPTSALRRGAVGTPKGGVTFFGGDAPSYTLGGKTGSGAMGGGGSGTPAPGDYASTSSTSGKGAGPSYSMPRASASSEPYPRTGDAPGPGKYKPKAVSKGPSYTMGGGGAGFEGAKPETPLVGGTAAPPAPVGPSFTLGRRLPDE</sequence>
<dbReference type="OrthoDB" id="429991at2759"/>
<dbReference type="AlphaFoldDB" id="A0A830HZ51"/>
<reference evidence="2" key="1">
    <citation type="submission" date="2020-10" db="EMBL/GenBank/DDBJ databases">
        <title>Unveiling of a novel bifunctional photoreceptor, Dualchrome1, isolated from a cosmopolitan green alga.</title>
        <authorList>
            <person name="Suzuki S."/>
            <person name="Kawachi M."/>
        </authorList>
    </citation>
    <scope>NUCLEOTIDE SEQUENCE</scope>
    <source>
        <strain evidence="2">NIES 2893</strain>
    </source>
</reference>
<comment type="caution">
    <text evidence="2">The sequence shown here is derived from an EMBL/GenBank/DDBJ whole genome shotgun (WGS) entry which is preliminary data.</text>
</comment>
<feature type="region of interest" description="Disordered" evidence="1">
    <location>
        <begin position="468"/>
        <end position="519"/>
    </location>
</feature>
<organism evidence="2 3">
    <name type="scientific">Pycnococcus provasolii</name>
    <dbReference type="NCBI Taxonomy" id="41880"/>
    <lineage>
        <taxon>Eukaryota</taxon>
        <taxon>Viridiplantae</taxon>
        <taxon>Chlorophyta</taxon>
        <taxon>Pseudoscourfieldiophyceae</taxon>
        <taxon>Pseudoscourfieldiales</taxon>
        <taxon>Pycnococcaceae</taxon>
        <taxon>Pycnococcus</taxon>
    </lineage>
</organism>
<feature type="region of interest" description="Disordered" evidence="1">
    <location>
        <begin position="29"/>
        <end position="105"/>
    </location>
</feature>
<feature type="region of interest" description="Disordered" evidence="1">
    <location>
        <begin position="822"/>
        <end position="993"/>
    </location>
</feature>
<dbReference type="Pfam" id="PF07004">
    <property type="entry name" value="SHIPPO-rpt"/>
    <property type="match status" value="12"/>
</dbReference>
<accession>A0A830HZ51</accession>
<evidence type="ECO:0000313" key="3">
    <source>
        <dbReference type="Proteomes" id="UP000660262"/>
    </source>
</evidence>
<dbReference type="PANTHER" id="PTHR21580:SF28">
    <property type="entry name" value="BOREALIN N-TERMINAL DOMAIN-CONTAINING PROTEIN-RELATED"/>
    <property type="match status" value="1"/>
</dbReference>
<dbReference type="Proteomes" id="UP000660262">
    <property type="component" value="Unassembled WGS sequence"/>
</dbReference>
<dbReference type="EMBL" id="BNJQ01000030">
    <property type="protein sequence ID" value="GHP10701.1"/>
    <property type="molecule type" value="Genomic_DNA"/>
</dbReference>
<feature type="compositionally biased region" description="Basic and acidic residues" evidence="1">
    <location>
        <begin position="709"/>
        <end position="718"/>
    </location>
</feature>
<feature type="compositionally biased region" description="Polar residues" evidence="1">
    <location>
        <begin position="36"/>
        <end position="46"/>
    </location>
</feature>
<dbReference type="InterPro" id="IPR051291">
    <property type="entry name" value="CIMAP"/>
</dbReference>